<feature type="transmembrane region" description="Helical" evidence="7">
    <location>
        <begin position="208"/>
        <end position="230"/>
    </location>
</feature>
<dbReference type="GO" id="GO:0015179">
    <property type="term" value="F:L-amino acid transmembrane transporter activity"/>
    <property type="evidence" value="ECO:0007669"/>
    <property type="project" value="TreeGrafter"/>
</dbReference>
<proteinExistence type="inferred from homology"/>
<feature type="transmembrane region" description="Helical" evidence="7">
    <location>
        <begin position="101"/>
        <end position="121"/>
    </location>
</feature>
<dbReference type="RefSeq" id="XP_025554092.1">
    <property type="nucleotide sequence ID" value="XM_025698169.1"/>
</dbReference>
<name>A0A395I765_ASPHC</name>
<dbReference type="PANTHER" id="PTHR22950">
    <property type="entry name" value="AMINO ACID TRANSPORTER"/>
    <property type="match status" value="1"/>
</dbReference>
<dbReference type="Proteomes" id="UP000248961">
    <property type="component" value="Unassembled WGS sequence"/>
</dbReference>
<dbReference type="GO" id="GO:0016020">
    <property type="term" value="C:membrane"/>
    <property type="evidence" value="ECO:0007669"/>
    <property type="project" value="UniProtKB-SubCell"/>
</dbReference>
<gene>
    <name evidence="9" type="ORF">BO97DRAFT_441414</name>
</gene>
<evidence type="ECO:0000256" key="2">
    <source>
        <dbReference type="ARBA" id="ARBA00008066"/>
    </source>
</evidence>
<dbReference type="InterPro" id="IPR013057">
    <property type="entry name" value="AA_transpt_TM"/>
</dbReference>
<accession>A0A395I765</accession>
<dbReference type="Pfam" id="PF01490">
    <property type="entry name" value="Aa_trans"/>
    <property type="match status" value="1"/>
</dbReference>
<organism evidence="9 10">
    <name type="scientific">Aspergillus homomorphus (strain CBS 101889)</name>
    <dbReference type="NCBI Taxonomy" id="1450537"/>
    <lineage>
        <taxon>Eukaryota</taxon>
        <taxon>Fungi</taxon>
        <taxon>Dikarya</taxon>
        <taxon>Ascomycota</taxon>
        <taxon>Pezizomycotina</taxon>
        <taxon>Eurotiomycetes</taxon>
        <taxon>Eurotiomycetidae</taxon>
        <taxon>Eurotiales</taxon>
        <taxon>Aspergillaceae</taxon>
        <taxon>Aspergillus</taxon>
        <taxon>Aspergillus subgen. Circumdati</taxon>
    </lineage>
</organism>
<evidence type="ECO:0000256" key="7">
    <source>
        <dbReference type="SAM" id="Phobius"/>
    </source>
</evidence>
<dbReference type="OrthoDB" id="655540at2759"/>
<feature type="domain" description="Amino acid transporter transmembrane" evidence="8">
    <location>
        <begin position="69"/>
        <end position="463"/>
    </location>
</feature>
<evidence type="ECO:0000313" key="9">
    <source>
        <dbReference type="EMBL" id="RAL14938.1"/>
    </source>
</evidence>
<feature type="transmembrane region" description="Helical" evidence="7">
    <location>
        <begin position="183"/>
        <end position="201"/>
    </location>
</feature>
<reference evidence="9 10" key="1">
    <citation type="submission" date="2018-02" db="EMBL/GenBank/DDBJ databases">
        <title>The genomes of Aspergillus section Nigri reveals drivers in fungal speciation.</title>
        <authorList>
            <consortium name="DOE Joint Genome Institute"/>
            <person name="Vesth T.C."/>
            <person name="Nybo J."/>
            <person name="Theobald S."/>
            <person name="Brandl J."/>
            <person name="Frisvad J.C."/>
            <person name="Nielsen K.F."/>
            <person name="Lyhne E.K."/>
            <person name="Kogle M.E."/>
            <person name="Kuo A."/>
            <person name="Riley R."/>
            <person name="Clum A."/>
            <person name="Nolan M."/>
            <person name="Lipzen A."/>
            <person name="Salamov A."/>
            <person name="Henrissat B."/>
            <person name="Wiebenga A."/>
            <person name="De vries R.P."/>
            <person name="Grigoriev I.V."/>
            <person name="Mortensen U.H."/>
            <person name="Andersen M.R."/>
            <person name="Baker S.E."/>
        </authorList>
    </citation>
    <scope>NUCLEOTIDE SEQUENCE [LARGE SCALE GENOMIC DNA]</scope>
    <source>
        <strain evidence="9 10">CBS 101889</strain>
    </source>
</reference>
<dbReference type="VEuPathDB" id="FungiDB:BO97DRAFT_441414"/>
<dbReference type="STRING" id="1450537.A0A395I765"/>
<feature type="region of interest" description="Disordered" evidence="6">
    <location>
        <begin position="1"/>
        <end position="22"/>
    </location>
</feature>
<dbReference type="GeneID" id="37202458"/>
<protein>
    <submittedName>
        <fullName evidence="9">Putative amino acid transporter</fullName>
    </submittedName>
</protein>
<comment type="subcellular location">
    <subcellularLocation>
        <location evidence="1">Membrane</location>
        <topology evidence="1">Multi-pass membrane protein</topology>
    </subcellularLocation>
</comment>
<evidence type="ECO:0000256" key="1">
    <source>
        <dbReference type="ARBA" id="ARBA00004141"/>
    </source>
</evidence>
<dbReference type="AlphaFoldDB" id="A0A395I765"/>
<feature type="transmembrane region" description="Helical" evidence="7">
    <location>
        <begin position="377"/>
        <end position="396"/>
    </location>
</feature>
<dbReference type="PANTHER" id="PTHR22950:SF479">
    <property type="entry name" value="AMINO ACID TRANSPORTER (EUROFUNG)-RELATED"/>
    <property type="match status" value="1"/>
</dbReference>
<keyword evidence="3 7" id="KW-0812">Transmembrane</keyword>
<keyword evidence="5 7" id="KW-0472">Membrane</keyword>
<feature type="transmembrane region" description="Helical" evidence="7">
    <location>
        <begin position="475"/>
        <end position="494"/>
    </location>
</feature>
<dbReference type="Gene3D" id="1.20.1740.10">
    <property type="entry name" value="Amino acid/polyamine transporter I"/>
    <property type="match status" value="1"/>
</dbReference>
<sequence>MEDSKIAQHELTPRDISEHVEDKAWDEDKITKAACSDQSPNSSIGEGNVDSVTDSEKQKIAEGAAHFRRLGWKRLTVVLVVEAIALGVLTLPASFATLGMVAGTICCIGVGVIAIYASYLVGEMKIAFPTIHHYGDVGTLMLGKFGRELFGVMFVLQLILVTASYCLTGTITFDVLTNNATCSMVFGIVSAVLLMLLAVMPSFTDAAILGYIDFGSIMAAIIIAIIATGVEAANKPGGLAGVNWSAWPRPGTTVADGFIAVSNIVFAYSFAMYQFSFMDEMHKPQDYMKSIWTLGGLEIVIYTLVGALIYAFVGVDVQSPALLSMSSLMTKIAFGVALPVIYISGALNNTVTARYVHLRLYENSVVRYINTPKGWTTWLLVLLAITVCAWVISEVIPFFNDLLALSSALFVSGFVLYIPAVMWFMFLRKSEGNNRKRLLHDLSAAFLFCVGIIVLGGGTYSSIVDIKRQFDRETVRGVFTSLILGCIWLAGSNVHG</sequence>
<keyword evidence="10" id="KW-1185">Reference proteome</keyword>
<feature type="transmembrane region" description="Helical" evidence="7">
    <location>
        <begin position="438"/>
        <end position="463"/>
    </location>
</feature>
<evidence type="ECO:0000256" key="3">
    <source>
        <dbReference type="ARBA" id="ARBA00022692"/>
    </source>
</evidence>
<evidence type="ECO:0000256" key="4">
    <source>
        <dbReference type="ARBA" id="ARBA00022989"/>
    </source>
</evidence>
<feature type="transmembrane region" description="Helical" evidence="7">
    <location>
        <begin position="75"/>
        <end position="95"/>
    </location>
</feature>
<evidence type="ECO:0000256" key="6">
    <source>
        <dbReference type="SAM" id="MobiDB-lite"/>
    </source>
</evidence>
<evidence type="ECO:0000259" key="8">
    <source>
        <dbReference type="Pfam" id="PF01490"/>
    </source>
</evidence>
<dbReference type="EMBL" id="KZ824273">
    <property type="protein sequence ID" value="RAL14938.1"/>
    <property type="molecule type" value="Genomic_DNA"/>
</dbReference>
<comment type="similarity">
    <text evidence="2">Belongs to the amino acid/polyamine transporter 2 family.</text>
</comment>
<evidence type="ECO:0000313" key="10">
    <source>
        <dbReference type="Proteomes" id="UP000248961"/>
    </source>
</evidence>
<feature type="transmembrane region" description="Helical" evidence="7">
    <location>
        <begin position="402"/>
        <end position="426"/>
    </location>
</feature>
<keyword evidence="4 7" id="KW-1133">Transmembrane helix</keyword>
<evidence type="ECO:0000256" key="5">
    <source>
        <dbReference type="ARBA" id="ARBA00023136"/>
    </source>
</evidence>
<feature type="transmembrane region" description="Helical" evidence="7">
    <location>
        <begin position="250"/>
        <end position="271"/>
    </location>
</feature>
<feature type="transmembrane region" description="Helical" evidence="7">
    <location>
        <begin position="149"/>
        <end position="171"/>
    </location>
</feature>
<feature type="transmembrane region" description="Helical" evidence="7">
    <location>
        <begin position="291"/>
        <end position="312"/>
    </location>
</feature>
<feature type="transmembrane region" description="Helical" evidence="7">
    <location>
        <begin position="332"/>
        <end position="356"/>
    </location>
</feature>